<reference evidence="3" key="1">
    <citation type="journal article" date="2019" name="Int. J. Syst. Evol. Microbiol.">
        <title>The Global Catalogue of Microorganisms (GCM) 10K type strain sequencing project: providing services to taxonomists for standard genome sequencing and annotation.</title>
        <authorList>
            <consortium name="The Broad Institute Genomics Platform"/>
            <consortium name="The Broad Institute Genome Sequencing Center for Infectious Disease"/>
            <person name="Wu L."/>
            <person name="Ma J."/>
        </authorList>
    </citation>
    <scope>NUCLEOTIDE SEQUENCE [LARGE SCALE GENOMIC DNA]</scope>
    <source>
        <strain evidence="3">KCTC 13528</strain>
    </source>
</reference>
<comment type="caution">
    <text evidence="2">The sequence shown here is derived from an EMBL/GenBank/DDBJ whole genome shotgun (WGS) entry which is preliminary data.</text>
</comment>
<proteinExistence type="predicted"/>
<dbReference type="InterPro" id="IPR014238">
    <property type="entry name" value="Spore_YlmC/YmxH"/>
</dbReference>
<dbReference type="Pfam" id="PF05239">
    <property type="entry name" value="PRC"/>
    <property type="match status" value="1"/>
</dbReference>
<evidence type="ECO:0000313" key="2">
    <source>
        <dbReference type="EMBL" id="MFD2911133.1"/>
    </source>
</evidence>
<name>A0ABW5ZGA7_9BACL</name>
<dbReference type="RefSeq" id="WP_204728625.1">
    <property type="nucleotide sequence ID" value="NZ_JAFBDK010000004.1"/>
</dbReference>
<organism evidence="2 3">
    <name type="scientific">Jeotgalibacillus terrae</name>
    <dbReference type="NCBI Taxonomy" id="587735"/>
    <lineage>
        <taxon>Bacteria</taxon>
        <taxon>Bacillati</taxon>
        <taxon>Bacillota</taxon>
        <taxon>Bacilli</taxon>
        <taxon>Bacillales</taxon>
        <taxon>Caryophanaceae</taxon>
        <taxon>Jeotgalibacillus</taxon>
    </lineage>
</organism>
<accession>A0ABW5ZGA7</accession>
<dbReference type="PANTHER" id="PTHR40061">
    <property type="entry name" value="SPORULATION PROTEIN YLMC-RELATED"/>
    <property type="match status" value="1"/>
</dbReference>
<dbReference type="Proteomes" id="UP001597561">
    <property type="component" value="Unassembled WGS sequence"/>
</dbReference>
<gene>
    <name evidence="2" type="ORF">ACFS5P_04545</name>
</gene>
<dbReference type="NCBIfam" id="TIGR02888">
    <property type="entry name" value="spore_YlmC_YmxH"/>
    <property type="match status" value="1"/>
</dbReference>
<protein>
    <submittedName>
        <fullName evidence="2">YlmC/YmxH family sporulation protein</fullName>
    </submittedName>
</protein>
<dbReference type="Gene3D" id="2.30.30.240">
    <property type="entry name" value="PRC-barrel domain"/>
    <property type="match status" value="1"/>
</dbReference>
<dbReference type="PANTHER" id="PTHR40061:SF1">
    <property type="entry name" value="SPORULATION PROTEIN YLMC-RELATED"/>
    <property type="match status" value="1"/>
</dbReference>
<feature type="domain" description="PRC-barrel" evidence="1">
    <location>
        <begin position="1"/>
        <end position="72"/>
    </location>
</feature>
<dbReference type="EMBL" id="JBHUPG010000007">
    <property type="protein sequence ID" value="MFD2911133.1"/>
    <property type="molecule type" value="Genomic_DNA"/>
</dbReference>
<dbReference type="SUPFAM" id="SSF50346">
    <property type="entry name" value="PRC-barrel domain"/>
    <property type="match status" value="1"/>
</dbReference>
<dbReference type="InterPro" id="IPR011033">
    <property type="entry name" value="PRC_barrel-like_sf"/>
</dbReference>
<evidence type="ECO:0000313" key="3">
    <source>
        <dbReference type="Proteomes" id="UP001597561"/>
    </source>
</evidence>
<sequence length="82" mass="9153">MMRISDLQSKDIVSITDGKKLGLIADIDLNVKTGMIDSFILHSSGGWFSKGEEVKIMWKDVAKIGNDVILVRHPINQETLIK</sequence>
<evidence type="ECO:0000259" key="1">
    <source>
        <dbReference type="Pfam" id="PF05239"/>
    </source>
</evidence>
<dbReference type="InterPro" id="IPR027275">
    <property type="entry name" value="PRC-brl_dom"/>
</dbReference>
<keyword evidence="3" id="KW-1185">Reference proteome</keyword>